<feature type="domain" description="4-vinyl reductase 4VR" evidence="2">
    <location>
        <begin position="118"/>
        <end position="180"/>
    </location>
</feature>
<organism evidence="3 4">
    <name type="scientific">Kyrpidia spormannii</name>
    <dbReference type="NCBI Taxonomy" id="2055160"/>
    <lineage>
        <taxon>Bacteria</taxon>
        <taxon>Bacillati</taxon>
        <taxon>Bacillota</taxon>
        <taxon>Bacilli</taxon>
        <taxon>Bacillales</taxon>
        <taxon>Alicyclobacillaceae</taxon>
        <taxon>Kyrpidia</taxon>
    </lineage>
</organism>
<dbReference type="AlphaFoldDB" id="A0A2K8NAH4"/>
<dbReference type="Proteomes" id="UP000231932">
    <property type="component" value="Chromosome"/>
</dbReference>
<reference evidence="4" key="1">
    <citation type="submission" date="2017-11" db="EMBL/GenBank/DDBJ databases">
        <title>Complete Genome Sequence of Kyrpidia sp. Strain EA-1, a thermophilic, hydrogen-oxidizing Bacterium, isolated from the Azores.</title>
        <authorList>
            <person name="Reiner J.E."/>
            <person name="Lapp C.J."/>
            <person name="Bunk B."/>
            <person name="Gescher J."/>
        </authorList>
    </citation>
    <scope>NUCLEOTIDE SEQUENCE [LARGE SCALE GENOMIC DNA]</scope>
    <source>
        <strain evidence="4">EA-1</strain>
    </source>
</reference>
<dbReference type="RefSeq" id="WP_100668221.1">
    <property type="nucleotide sequence ID" value="NZ_CP024955.1"/>
</dbReference>
<evidence type="ECO:0000256" key="1">
    <source>
        <dbReference type="ARBA" id="ARBA00006754"/>
    </source>
</evidence>
<dbReference type="Pfam" id="PF13556">
    <property type="entry name" value="HTH_30"/>
    <property type="match status" value="1"/>
</dbReference>
<keyword evidence="4" id="KW-1185">Reference proteome</keyword>
<dbReference type="Gene3D" id="1.10.10.2840">
    <property type="entry name" value="PucR C-terminal helix-turn-helix domain"/>
    <property type="match status" value="1"/>
</dbReference>
<dbReference type="InterPro" id="IPR004096">
    <property type="entry name" value="V4R"/>
</dbReference>
<dbReference type="InterPro" id="IPR051448">
    <property type="entry name" value="CdaR-like_regulators"/>
</dbReference>
<dbReference type="InterPro" id="IPR041522">
    <property type="entry name" value="CdaR_GGDEF"/>
</dbReference>
<evidence type="ECO:0000259" key="2">
    <source>
        <dbReference type="SMART" id="SM00989"/>
    </source>
</evidence>
<dbReference type="SUPFAM" id="SSF111126">
    <property type="entry name" value="Ligand-binding domain in the NO signalling and Golgi transport"/>
    <property type="match status" value="1"/>
</dbReference>
<dbReference type="InterPro" id="IPR025736">
    <property type="entry name" value="PucR_C-HTH_dom"/>
</dbReference>
<dbReference type="Pfam" id="PF02830">
    <property type="entry name" value="V4R"/>
    <property type="match status" value="1"/>
</dbReference>
<dbReference type="EMBL" id="CP024955">
    <property type="protein sequence ID" value="ATY85442.1"/>
    <property type="molecule type" value="Genomic_DNA"/>
</dbReference>
<dbReference type="SMART" id="SM00989">
    <property type="entry name" value="V4R"/>
    <property type="match status" value="1"/>
</dbReference>
<dbReference type="InterPro" id="IPR042070">
    <property type="entry name" value="PucR_C-HTH_sf"/>
</dbReference>
<dbReference type="InterPro" id="IPR010523">
    <property type="entry name" value="XylR_N"/>
</dbReference>
<dbReference type="PANTHER" id="PTHR33744">
    <property type="entry name" value="CARBOHYDRATE DIACID REGULATOR"/>
    <property type="match status" value="1"/>
</dbReference>
<dbReference type="KEGG" id="kyr:CVV65_11315"/>
<comment type="similarity">
    <text evidence="1">Belongs to the CdaR family.</text>
</comment>
<name>A0A2K8NAH4_9BACL</name>
<dbReference type="PANTHER" id="PTHR33744:SF1">
    <property type="entry name" value="DNA-BINDING TRANSCRIPTIONAL ACTIVATOR ADER"/>
    <property type="match status" value="1"/>
</dbReference>
<dbReference type="Pfam" id="PF17853">
    <property type="entry name" value="GGDEF_2"/>
    <property type="match status" value="1"/>
</dbReference>
<dbReference type="OrthoDB" id="154713at2"/>
<dbReference type="Gene3D" id="3.30.1380.20">
    <property type="entry name" value="Trafficking protein particle complex subunit 3"/>
    <property type="match status" value="1"/>
</dbReference>
<evidence type="ECO:0000313" key="3">
    <source>
        <dbReference type="EMBL" id="ATY85442.1"/>
    </source>
</evidence>
<protein>
    <recommendedName>
        <fullName evidence="2">4-vinyl reductase 4VR domain-containing protein</fullName>
    </recommendedName>
</protein>
<gene>
    <name evidence="3" type="ORF">CVV65_11315</name>
</gene>
<dbReference type="InterPro" id="IPR024096">
    <property type="entry name" value="NO_sig/Golgi_transp_ligand-bd"/>
</dbReference>
<accession>A0A2K8NAH4</accession>
<proteinExistence type="inferred from homology"/>
<evidence type="ECO:0000313" key="4">
    <source>
        <dbReference type="Proteomes" id="UP000231932"/>
    </source>
</evidence>
<sequence>MKAHRLLLDQLLEVNPRTGIIRLNGHRMALIETSALGLLRRDLVATLGMDRAKGFLMRYGWACGQSDAKAIRTMFNWESKDELFFVGPQLHTVEGIVTVEPQELRVDWESGSLVFTGEWRHSYEADEHLRHFGVSEEPVCWTLVGYASGYLTEIFGRRVLVYEPECRGRGDARCLYMAKSWELCTDAERALGQYYEAESLATELDRAYQRISLLNQTWKESMVLHRRLSELMFEEKSLDEIVQVIGDALHRSVFVENLKGRLLSEAVLDPDHRQVYREWKAQAGAIARTGKEPAVGKPEHWESGGNFIEVLLIGTSANRFGHLCVVGAKPMGEGELILAERASNICAIHLFQERLLMKEARLHLADFLDEVIGGRHDEQTLVRRARLLDINPEEPRRLVAFRVEQEEQMMEVFYFLQQKYPEFELFPKNGYLIGLYSEVQRRSGDTPDEFLQSVFNTCQKKFKVIRMLAGCGRLAQSVVSIGRSYDDAVSIVDFLDVLETSGVPLRSRFGVYEQFQTVLILMKAASHQELADFYRSVLGRLEAYDQKHRGELLTTLRAYLAHTGNIRKVAGALYVSETGLRYRLRKIEELCRINLDDGEHRFKIHLALQIHDSLQVRRSSGPTRRDQPELN</sequence>
<dbReference type="Pfam" id="PF06505">
    <property type="entry name" value="XylR_N"/>
    <property type="match status" value="1"/>
</dbReference>